<dbReference type="InterPro" id="IPR036388">
    <property type="entry name" value="WH-like_DNA-bd_sf"/>
</dbReference>
<dbReference type="SMART" id="SM00345">
    <property type="entry name" value="HTH_GNTR"/>
    <property type="match status" value="1"/>
</dbReference>
<reference evidence="5" key="1">
    <citation type="journal article" date="2014" name="Int. J. Syst. Evol. Microbiol.">
        <title>Complete genome sequence of Corynebacterium casei LMG S-19264T (=DSM 44701T), isolated from a smear-ripened cheese.</title>
        <authorList>
            <consortium name="US DOE Joint Genome Institute (JGI-PGF)"/>
            <person name="Walter F."/>
            <person name="Albersmeier A."/>
            <person name="Kalinowski J."/>
            <person name="Ruckert C."/>
        </authorList>
    </citation>
    <scope>NUCLEOTIDE SEQUENCE</scope>
    <source>
        <strain evidence="5">JCM 30078</strain>
    </source>
</reference>
<reference evidence="5" key="2">
    <citation type="submission" date="2020-09" db="EMBL/GenBank/DDBJ databases">
        <authorList>
            <person name="Sun Q."/>
            <person name="Ohkuma M."/>
        </authorList>
    </citation>
    <scope>NUCLEOTIDE SEQUENCE</scope>
    <source>
        <strain evidence="5">JCM 30078</strain>
    </source>
</reference>
<dbReference type="Gene3D" id="1.20.120.530">
    <property type="entry name" value="GntR ligand-binding domain-like"/>
    <property type="match status" value="1"/>
</dbReference>
<evidence type="ECO:0000256" key="3">
    <source>
        <dbReference type="ARBA" id="ARBA00023163"/>
    </source>
</evidence>
<keyword evidence="3" id="KW-0804">Transcription</keyword>
<dbReference type="Pfam" id="PF07729">
    <property type="entry name" value="FCD"/>
    <property type="match status" value="1"/>
</dbReference>
<evidence type="ECO:0000256" key="1">
    <source>
        <dbReference type="ARBA" id="ARBA00023015"/>
    </source>
</evidence>
<dbReference type="InterPro" id="IPR000524">
    <property type="entry name" value="Tscrpt_reg_HTH_GntR"/>
</dbReference>
<dbReference type="SMART" id="SM00895">
    <property type="entry name" value="FCD"/>
    <property type="match status" value="1"/>
</dbReference>
<dbReference type="SUPFAM" id="SSF48008">
    <property type="entry name" value="GntR ligand-binding domain-like"/>
    <property type="match status" value="1"/>
</dbReference>
<keyword evidence="1" id="KW-0805">Transcription regulation</keyword>
<dbReference type="Gene3D" id="1.10.10.10">
    <property type="entry name" value="Winged helix-like DNA-binding domain superfamily/Winged helix DNA-binding domain"/>
    <property type="match status" value="1"/>
</dbReference>
<dbReference type="GO" id="GO:0003677">
    <property type="term" value="F:DNA binding"/>
    <property type="evidence" value="ECO:0007669"/>
    <property type="project" value="UniProtKB-KW"/>
</dbReference>
<organism evidence="5 6">
    <name type="scientific">Pseudomonas matsuisoli</name>
    <dbReference type="NCBI Taxonomy" id="1515666"/>
    <lineage>
        <taxon>Bacteria</taxon>
        <taxon>Pseudomonadati</taxon>
        <taxon>Pseudomonadota</taxon>
        <taxon>Gammaproteobacteria</taxon>
        <taxon>Pseudomonadales</taxon>
        <taxon>Pseudomonadaceae</taxon>
        <taxon>Pseudomonas</taxon>
    </lineage>
</organism>
<dbReference type="PANTHER" id="PTHR43537">
    <property type="entry name" value="TRANSCRIPTIONAL REGULATOR, GNTR FAMILY"/>
    <property type="match status" value="1"/>
</dbReference>
<evidence type="ECO:0000313" key="5">
    <source>
        <dbReference type="EMBL" id="GGK02635.1"/>
    </source>
</evidence>
<comment type="caution">
    <text evidence="5">The sequence shown here is derived from an EMBL/GenBank/DDBJ whole genome shotgun (WGS) entry which is preliminary data.</text>
</comment>
<evidence type="ECO:0000256" key="2">
    <source>
        <dbReference type="ARBA" id="ARBA00023125"/>
    </source>
</evidence>
<sequence length="220" mass="25355">MEHSVTSENLALDRQGLHQIVVDRLRKLIVEGRLEAGSRINEKALCEQLQISRTPLREALKVLANEKLVELLPNRGAKVVLLSDREIAEAFEVMARLEAISGELACERITQPELDEIHALHYEMLACYTRKDLPGYYDINMRIHALISKAARNELLQDLYQRVNFRIQSLRFRSNFDETEWAESVQEHTELLEALTKRDGARAAAVLHLHLTKKQRKLKL</sequence>
<proteinExistence type="predicted"/>
<dbReference type="RefSeq" id="WP_188984158.1">
    <property type="nucleotide sequence ID" value="NZ_BMPO01000007.1"/>
</dbReference>
<accession>A0A917UZZ6</accession>
<keyword evidence="6" id="KW-1185">Reference proteome</keyword>
<dbReference type="EMBL" id="BMPO01000007">
    <property type="protein sequence ID" value="GGK02635.1"/>
    <property type="molecule type" value="Genomic_DNA"/>
</dbReference>
<dbReference type="CDD" id="cd07377">
    <property type="entry name" value="WHTH_GntR"/>
    <property type="match status" value="1"/>
</dbReference>
<dbReference type="GO" id="GO:0003700">
    <property type="term" value="F:DNA-binding transcription factor activity"/>
    <property type="evidence" value="ECO:0007669"/>
    <property type="project" value="InterPro"/>
</dbReference>
<dbReference type="Pfam" id="PF00392">
    <property type="entry name" value="GntR"/>
    <property type="match status" value="1"/>
</dbReference>
<gene>
    <name evidence="5" type="ORF">GCM10009304_30550</name>
</gene>
<keyword evidence="2" id="KW-0238">DNA-binding</keyword>
<feature type="domain" description="HTH gntR-type" evidence="4">
    <location>
        <begin position="15"/>
        <end position="82"/>
    </location>
</feature>
<dbReference type="InterPro" id="IPR011711">
    <property type="entry name" value="GntR_C"/>
</dbReference>
<dbReference type="PROSITE" id="PS50949">
    <property type="entry name" value="HTH_GNTR"/>
    <property type="match status" value="1"/>
</dbReference>
<evidence type="ECO:0000259" key="4">
    <source>
        <dbReference type="PROSITE" id="PS50949"/>
    </source>
</evidence>
<dbReference type="InterPro" id="IPR008920">
    <property type="entry name" value="TF_FadR/GntR_C"/>
</dbReference>
<dbReference type="Proteomes" id="UP000635983">
    <property type="component" value="Unassembled WGS sequence"/>
</dbReference>
<evidence type="ECO:0000313" key="6">
    <source>
        <dbReference type="Proteomes" id="UP000635983"/>
    </source>
</evidence>
<dbReference type="SUPFAM" id="SSF46785">
    <property type="entry name" value="Winged helix' DNA-binding domain"/>
    <property type="match status" value="1"/>
</dbReference>
<dbReference type="PANTHER" id="PTHR43537:SF50">
    <property type="entry name" value="TRANSCRIPTIONAL REGULATORY PROTEIN"/>
    <property type="match status" value="1"/>
</dbReference>
<protein>
    <submittedName>
        <fullName evidence="5">Transcriptional regulator</fullName>
    </submittedName>
</protein>
<name>A0A917UZZ6_9PSED</name>
<dbReference type="AlphaFoldDB" id="A0A917UZZ6"/>
<dbReference type="InterPro" id="IPR036390">
    <property type="entry name" value="WH_DNA-bd_sf"/>
</dbReference>